<protein>
    <submittedName>
        <fullName evidence="1">Reverse transcriptase</fullName>
    </submittedName>
</protein>
<sequence length="97" mass="11283">MLGFDYMKRYSEVVRCIHLFLCIKYGFKETKKIRGHSVTEIIENEKTEIKVDTRISTNIKLSYNKSDILVFGKKKEEIIIVEVGITGVTNQDRLNIV</sequence>
<dbReference type="Proteomes" id="UP000034350">
    <property type="component" value="Unassembled WGS sequence"/>
</dbReference>
<name>A0A0F9YMK5_9MICR</name>
<keyword evidence="1" id="KW-0808">Transferase</keyword>
<evidence type="ECO:0000313" key="1">
    <source>
        <dbReference type="EMBL" id="KKO73997.1"/>
    </source>
</evidence>
<keyword evidence="2" id="KW-1185">Reference proteome</keyword>
<dbReference type="GeneID" id="36318975"/>
<proteinExistence type="predicted"/>
<dbReference type="VEuPathDB" id="MicrosporidiaDB:NCER_100825"/>
<reference evidence="1 2" key="1">
    <citation type="journal article" date="2015" name="Environ. Microbiol.">
        <title>Genome analyses suggest the presence of polyploidy and recent human-driven expansions in eight global populations of the honeybee pathogen Nosema ceranae.</title>
        <authorList>
            <person name="Pelin A."/>
            <person name="Selman M."/>
            <person name="Aris-Brosou S."/>
            <person name="Farinelli L."/>
            <person name="Corradi N."/>
        </authorList>
    </citation>
    <scope>NUCLEOTIDE SEQUENCE [LARGE SCALE GENOMIC DNA]</scope>
    <source>
        <strain evidence="1 2">PA08 1199</strain>
    </source>
</reference>
<dbReference type="EMBL" id="JPQZ01000147">
    <property type="protein sequence ID" value="KKO73997.1"/>
    <property type="molecule type" value="Genomic_DNA"/>
</dbReference>
<evidence type="ECO:0000313" key="2">
    <source>
        <dbReference type="Proteomes" id="UP000034350"/>
    </source>
</evidence>
<comment type="caution">
    <text evidence="1">The sequence shown here is derived from an EMBL/GenBank/DDBJ whole genome shotgun (WGS) entry which is preliminary data.</text>
</comment>
<keyword evidence="1" id="KW-0548">Nucleotidyltransferase</keyword>
<keyword evidence="1" id="KW-0695">RNA-directed DNA polymerase</keyword>
<dbReference type="AlphaFoldDB" id="A0A0F9YMK5"/>
<organism evidence="1 2">
    <name type="scientific">Vairimorpha ceranae</name>
    <dbReference type="NCBI Taxonomy" id="40302"/>
    <lineage>
        <taxon>Eukaryota</taxon>
        <taxon>Fungi</taxon>
        <taxon>Fungi incertae sedis</taxon>
        <taxon>Microsporidia</taxon>
        <taxon>Nosematidae</taxon>
        <taxon>Vairimorpha</taxon>
    </lineage>
</organism>
<dbReference type="GO" id="GO:0003964">
    <property type="term" value="F:RNA-directed DNA polymerase activity"/>
    <property type="evidence" value="ECO:0007669"/>
    <property type="project" value="UniProtKB-KW"/>
</dbReference>
<gene>
    <name evidence="1" type="ORF">AAJ76_1470004509</name>
</gene>
<dbReference type="VEuPathDB" id="MicrosporidiaDB:AAJ76_1470004509"/>
<dbReference type="RefSeq" id="XP_024329739.1">
    <property type="nucleotide sequence ID" value="XM_024476704.1"/>
</dbReference>
<accession>A0A0F9YMK5</accession>